<dbReference type="PROSITE" id="PS50158">
    <property type="entry name" value="ZF_CCHC"/>
    <property type="match status" value="1"/>
</dbReference>
<proteinExistence type="predicted"/>
<dbReference type="InterPro" id="IPR036875">
    <property type="entry name" value="Znf_CCHC_sf"/>
</dbReference>
<dbReference type="InterPro" id="IPR003613">
    <property type="entry name" value="Ubox_domain"/>
</dbReference>
<evidence type="ECO:0000256" key="4">
    <source>
        <dbReference type="ARBA" id="ARBA00022833"/>
    </source>
</evidence>
<gene>
    <name evidence="11" type="ORF">BCR32DRAFT_292059</name>
</gene>
<keyword evidence="3 6" id="KW-0863">Zinc-finger</keyword>
<evidence type="ECO:0000256" key="2">
    <source>
        <dbReference type="ARBA" id="ARBA00022723"/>
    </source>
</evidence>
<dbReference type="GO" id="GO:0061630">
    <property type="term" value="F:ubiquitin protein ligase activity"/>
    <property type="evidence" value="ECO:0007669"/>
    <property type="project" value="InterPro"/>
</dbReference>
<feature type="compositionally biased region" description="Basic and acidic residues" evidence="7">
    <location>
        <begin position="371"/>
        <end position="395"/>
    </location>
</feature>
<dbReference type="Gene3D" id="4.10.60.10">
    <property type="entry name" value="Zinc finger, CCHC-type"/>
    <property type="match status" value="1"/>
</dbReference>
<dbReference type="CDD" id="cd16620">
    <property type="entry name" value="vRING-HC-C4C4_RBBP6"/>
    <property type="match status" value="1"/>
</dbReference>
<evidence type="ECO:0000259" key="9">
    <source>
        <dbReference type="PROSITE" id="PS50158"/>
    </source>
</evidence>
<evidence type="ECO:0000259" key="8">
    <source>
        <dbReference type="PROSITE" id="PS50089"/>
    </source>
</evidence>
<evidence type="ECO:0000256" key="6">
    <source>
        <dbReference type="PROSITE-ProRule" id="PRU00047"/>
    </source>
</evidence>
<feature type="domain" description="CCHC-type" evidence="9">
    <location>
        <begin position="208"/>
        <end position="222"/>
    </location>
</feature>
<dbReference type="GO" id="GO:0016567">
    <property type="term" value="P:protein ubiquitination"/>
    <property type="evidence" value="ECO:0007669"/>
    <property type="project" value="InterPro"/>
</dbReference>
<keyword evidence="12" id="KW-1185">Reference proteome</keyword>
<dbReference type="OrthoDB" id="106784at2759"/>
<dbReference type="InterPro" id="IPR013083">
    <property type="entry name" value="Znf_RING/FYVE/PHD"/>
</dbReference>
<feature type="compositionally biased region" description="Basic and acidic residues" evidence="7">
    <location>
        <begin position="456"/>
        <end position="471"/>
    </location>
</feature>
<dbReference type="Pfam" id="PF08783">
    <property type="entry name" value="DWNN"/>
    <property type="match status" value="1"/>
</dbReference>
<evidence type="ECO:0000256" key="3">
    <source>
        <dbReference type="ARBA" id="ARBA00022771"/>
    </source>
</evidence>
<dbReference type="Gene3D" id="3.30.40.10">
    <property type="entry name" value="Zinc/RING finger domain, C3HC4 (zinc finger)"/>
    <property type="match status" value="1"/>
</dbReference>
<evidence type="ECO:0000256" key="5">
    <source>
        <dbReference type="ARBA" id="ARBA00023242"/>
    </source>
</evidence>
<dbReference type="AlphaFoldDB" id="A0A1Y1XC48"/>
<evidence type="ECO:0000259" key="10">
    <source>
        <dbReference type="PROSITE" id="PS51282"/>
    </source>
</evidence>
<dbReference type="InterPro" id="IPR001878">
    <property type="entry name" value="Znf_CCHC"/>
</dbReference>
<keyword evidence="5" id="KW-0539">Nucleus</keyword>
<dbReference type="Gene3D" id="3.10.20.90">
    <property type="entry name" value="Phosphatidylinositol 3-kinase Catalytic Subunit, Chain A, domain 1"/>
    <property type="match status" value="1"/>
</dbReference>
<accession>A0A1Y1XC48</accession>
<dbReference type="GO" id="GO:0006397">
    <property type="term" value="P:mRNA processing"/>
    <property type="evidence" value="ECO:0007669"/>
    <property type="project" value="InterPro"/>
</dbReference>
<name>A0A1Y1XC48_9FUNG</name>
<dbReference type="SUPFAM" id="SSF57850">
    <property type="entry name" value="RING/U-box"/>
    <property type="match status" value="1"/>
</dbReference>
<protein>
    <submittedName>
        <fullName evidence="11">DWNN-domain-containing protein</fullName>
    </submittedName>
</protein>
<dbReference type="GO" id="GO:0005634">
    <property type="term" value="C:nucleus"/>
    <property type="evidence" value="ECO:0007669"/>
    <property type="project" value="UniProtKB-SubCell"/>
</dbReference>
<dbReference type="PANTHER" id="PTHR15439:SF0">
    <property type="entry name" value="CELL DIVISION CYCLE AND APOPTOSIS REGULATOR PROTEIN 1-RELATED"/>
    <property type="match status" value="1"/>
</dbReference>
<reference evidence="11 12" key="2">
    <citation type="submission" date="2016-08" db="EMBL/GenBank/DDBJ databases">
        <title>Pervasive Adenine N6-methylation of Active Genes in Fungi.</title>
        <authorList>
            <consortium name="DOE Joint Genome Institute"/>
            <person name="Mondo S.J."/>
            <person name="Dannebaum R.O."/>
            <person name="Kuo R.C."/>
            <person name="Labutti K."/>
            <person name="Haridas S."/>
            <person name="Kuo A."/>
            <person name="Salamov A."/>
            <person name="Ahrendt S.R."/>
            <person name="Lipzen A."/>
            <person name="Sullivan W."/>
            <person name="Andreopoulos W.B."/>
            <person name="Clum A."/>
            <person name="Lindquist E."/>
            <person name="Daum C."/>
            <person name="Ramamoorthy G.K."/>
            <person name="Gryganskyi A."/>
            <person name="Culley D."/>
            <person name="Magnuson J.K."/>
            <person name="James T.Y."/>
            <person name="O'Malley M.A."/>
            <person name="Stajich J.E."/>
            <person name="Spatafora J.W."/>
            <person name="Visel A."/>
            <person name="Grigoriev I.V."/>
        </authorList>
    </citation>
    <scope>NUCLEOTIDE SEQUENCE [LARGE SCALE GENOMIC DNA]</scope>
    <source>
        <strain evidence="11 12">S4</strain>
    </source>
</reference>
<dbReference type="GO" id="GO:0006511">
    <property type="term" value="P:ubiquitin-dependent protein catabolic process"/>
    <property type="evidence" value="ECO:0007669"/>
    <property type="project" value="TreeGrafter"/>
</dbReference>
<dbReference type="InterPro" id="IPR001841">
    <property type="entry name" value="Znf_RING"/>
</dbReference>
<organism evidence="11 12">
    <name type="scientific">Anaeromyces robustus</name>
    <dbReference type="NCBI Taxonomy" id="1754192"/>
    <lineage>
        <taxon>Eukaryota</taxon>
        <taxon>Fungi</taxon>
        <taxon>Fungi incertae sedis</taxon>
        <taxon>Chytridiomycota</taxon>
        <taxon>Chytridiomycota incertae sedis</taxon>
        <taxon>Neocallimastigomycetes</taxon>
        <taxon>Neocallimastigales</taxon>
        <taxon>Neocallimastigaceae</taxon>
        <taxon>Anaeromyces</taxon>
    </lineage>
</organism>
<dbReference type="InterPro" id="IPR014891">
    <property type="entry name" value="DWNN_domain"/>
</dbReference>
<feature type="region of interest" description="Disordered" evidence="7">
    <location>
        <begin position="172"/>
        <end position="199"/>
    </location>
</feature>
<evidence type="ECO:0000256" key="1">
    <source>
        <dbReference type="ARBA" id="ARBA00004123"/>
    </source>
</evidence>
<feature type="domain" description="DWNN" evidence="10">
    <location>
        <begin position="4"/>
        <end position="77"/>
    </location>
</feature>
<evidence type="ECO:0000256" key="7">
    <source>
        <dbReference type="SAM" id="MobiDB-lite"/>
    </source>
</evidence>
<feature type="compositionally biased region" description="Low complexity" evidence="7">
    <location>
        <begin position="396"/>
        <end position="455"/>
    </location>
</feature>
<keyword evidence="2" id="KW-0479">Metal-binding</keyword>
<dbReference type="GO" id="GO:0008270">
    <property type="term" value="F:zinc ion binding"/>
    <property type="evidence" value="ECO:0007669"/>
    <property type="project" value="UniProtKB-KW"/>
</dbReference>
<dbReference type="InterPro" id="IPR033489">
    <property type="entry name" value="RBBP6"/>
</dbReference>
<keyword evidence="4" id="KW-0862">Zinc</keyword>
<dbReference type="FunFam" id="3.10.20.90:FF:000070">
    <property type="entry name" value="E3 ubiquitin-protein ligase RBBP6 isoform X2"/>
    <property type="match status" value="1"/>
</dbReference>
<reference evidence="11 12" key="1">
    <citation type="submission" date="2016-08" db="EMBL/GenBank/DDBJ databases">
        <title>A Parts List for Fungal Cellulosomes Revealed by Comparative Genomics.</title>
        <authorList>
            <consortium name="DOE Joint Genome Institute"/>
            <person name="Haitjema C.H."/>
            <person name="Gilmore S.P."/>
            <person name="Henske J.K."/>
            <person name="Solomon K.V."/>
            <person name="De Groot R."/>
            <person name="Kuo A."/>
            <person name="Mondo S.J."/>
            <person name="Salamov A.A."/>
            <person name="Labutti K."/>
            <person name="Zhao Z."/>
            <person name="Chiniquy J."/>
            <person name="Barry K."/>
            <person name="Brewer H.M."/>
            <person name="Purvine S.O."/>
            <person name="Wright A.T."/>
            <person name="Boxma B."/>
            <person name="Van Alen T."/>
            <person name="Hackstein J.H."/>
            <person name="Baker S.E."/>
            <person name="Grigoriev I.V."/>
            <person name="O'Malley M.A."/>
        </authorList>
    </citation>
    <scope>NUCLEOTIDE SEQUENCE [LARGE SCALE GENOMIC DNA]</scope>
    <source>
        <strain evidence="11 12">S4</strain>
    </source>
</reference>
<dbReference type="PROSITE" id="PS50089">
    <property type="entry name" value="ZF_RING_2"/>
    <property type="match status" value="1"/>
</dbReference>
<feature type="compositionally biased region" description="Polar residues" evidence="7">
    <location>
        <begin position="186"/>
        <end position="198"/>
    </location>
</feature>
<dbReference type="PANTHER" id="PTHR15439">
    <property type="entry name" value="RETINOBLASTOMA-BINDING PROTEIN 6"/>
    <property type="match status" value="1"/>
</dbReference>
<dbReference type="GO" id="GO:0003676">
    <property type="term" value="F:nucleic acid binding"/>
    <property type="evidence" value="ECO:0007669"/>
    <property type="project" value="InterPro"/>
</dbReference>
<dbReference type="SMART" id="SM00343">
    <property type="entry name" value="ZnF_C2HC"/>
    <property type="match status" value="1"/>
</dbReference>
<dbReference type="SUPFAM" id="SSF57756">
    <property type="entry name" value="Retrovirus zinc finger-like domains"/>
    <property type="match status" value="1"/>
</dbReference>
<feature type="region of interest" description="Disordered" evidence="7">
    <location>
        <begin position="368"/>
        <end position="477"/>
    </location>
</feature>
<dbReference type="STRING" id="1754192.A0A1Y1XC48"/>
<dbReference type="InterPro" id="IPR025829">
    <property type="entry name" value="Zn_knuckle_CX2CX3GHX4C"/>
</dbReference>
<dbReference type="Pfam" id="PF04564">
    <property type="entry name" value="U-box"/>
    <property type="match status" value="1"/>
</dbReference>
<comment type="caution">
    <text evidence="11">The sequence shown here is derived from an EMBL/GenBank/DDBJ whole genome shotgun (WGS) entry which is preliminary data.</text>
</comment>
<dbReference type="Proteomes" id="UP000193944">
    <property type="component" value="Unassembled WGS sequence"/>
</dbReference>
<dbReference type="Pfam" id="PF13696">
    <property type="entry name" value="zf-CCHC_2"/>
    <property type="match status" value="1"/>
</dbReference>
<comment type="subcellular location">
    <subcellularLocation>
        <location evidence="1">Nucleus</location>
    </subcellularLocation>
</comment>
<dbReference type="PROSITE" id="PS51282">
    <property type="entry name" value="DWNN"/>
    <property type="match status" value="1"/>
</dbReference>
<evidence type="ECO:0000313" key="11">
    <source>
        <dbReference type="EMBL" id="ORX83319.1"/>
    </source>
</evidence>
<evidence type="ECO:0000313" key="12">
    <source>
        <dbReference type="Proteomes" id="UP000193944"/>
    </source>
</evidence>
<dbReference type="SMART" id="SM01180">
    <property type="entry name" value="DWNN"/>
    <property type="match status" value="1"/>
</dbReference>
<dbReference type="EMBL" id="MCFG01000075">
    <property type="protein sequence ID" value="ORX83319.1"/>
    <property type="molecule type" value="Genomic_DNA"/>
</dbReference>
<feature type="domain" description="RING-type" evidence="8">
    <location>
        <begin position="303"/>
        <end position="345"/>
    </location>
</feature>
<sequence length="614" mass="70058">MSVIYYKFKSAKDYDTVTFDGISLSVFDLKHEIMISKKLGKGTDFDLSVYNAQTGEEYTDDLATIPRNTSIIVRRVPPERPGKGNAQKYLSASGPVTHVIGRRVANTSKNVPSIGKNKIVTTNKTGQNSAKTEETLEGLTEEERINAMFQKTNEHWKQLQDQMANAKSVPFRPHFLSSHSSSNTSGTKPTNPNSSTIPQKIPNPTYVCFRCGQKGHFISNCPTIGDKEYDRPKLKRTTGIPKCFLKAVDTKQATEGGVMVTQNGDLVVVQPNEQEWKKMTSKVGTVFGEDIYNTVPVPDNLRCPICEKLFKDAVSIPCCGKSYCDECIRSNLLKDAPNMKCPNCHKEQSPDNLVPNKSLRQAVENHLLEFTNKKPGNEKDNDNKTEVKKSNESANKKVSNNNKNSNNNTHNNNNNNNNNNTNINNKNKNNQNQKIKGNNINNNKNNMKQNPNNKLKSNDMRNKGRNTDGKQKPYYQNNNSFNMNYNNNYKNNMNMQNEYNKMIPTYMNDNNYRVYPDYNNGWNMNNESLQMWDGVPGVMMNTATSRPMMNPMMNPQNLNMGMRNNMYNPMGPEYPMTRGQKVYQTYERRIQFRQQKKRAREMDVIDITDKKAKH</sequence>